<evidence type="ECO:0000256" key="4">
    <source>
        <dbReference type="ARBA" id="ARBA00022741"/>
    </source>
</evidence>
<keyword evidence="5 7" id="KW-0067">ATP-binding</keyword>
<keyword evidence="3" id="KW-0536">Nodulation</keyword>
<evidence type="ECO:0000259" key="6">
    <source>
        <dbReference type="PROSITE" id="PS50893"/>
    </source>
</evidence>
<protein>
    <submittedName>
        <fullName evidence="7">ABC-2 type transport system ATP-binding protein</fullName>
    </submittedName>
</protein>
<dbReference type="Pfam" id="PF13732">
    <property type="entry name" value="DrrA1-3_C"/>
    <property type="match status" value="1"/>
</dbReference>
<evidence type="ECO:0000313" key="8">
    <source>
        <dbReference type="Proteomes" id="UP000199663"/>
    </source>
</evidence>
<dbReference type="InterPro" id="IPR003439">
    <property type="entry name" value="ABC_transporter-like_ATP-bd"/>
</dbReference>
<comment type="similarity">
    <text evidence="1">Belongs to the ABC transporter superfamily.</text>
</comment>
<dbReference type="PROSITE" id="PS00211">
    <property type="entry name" value="ABC_TRANSPORTER_1"/>
    <property type="match status" value="1"/>
</dbReference>
<dbReference type="PROSITE" id="PS50893">
    <property type="entry name" value="ABC_TRANSPORTER_2"/>
    <property type="match status" value="1"/>
</dbReference>
<dbReference type="InterPro" id="IPR027417">
    <property type="entry name" value="P-loop_NTPase"/>
</dbReference>
<dbReference type="GO" id="GO:0005524">
    <property type="term" value="F:ATP binding"/>
    <property type="evidence" value="ECO:0007669"/>
    <property type="project" value="UniProtKB-KW"/>
</dbReference>
<evidence type="ECO:0000313" key="7">
    <source>
        <dbReference type="EMBL" id="SDY72586.1"/>
    </source>
</evidence>
<dbReference type="RefSeq" id="WP_019596795.1">
    <property type="nucleotide sequence ID" value="NZ_FNQC01000002.1"/>
</dbReference>
<name>A0A1H3M7P3_9BACT</name>
<dbReference type="InterPro" id="IPR017871">
    <property type="entry name" value="ABC_transporter-like_CS"/>
</dbReference>
<dbReference type="Pfam" id="PF00005">
    <property type="entry name" value="ABC_tran"/>
    <property type="match status" value="1"/>
</dbReference>
<proteinExistence type="inferred from homology"/>
<dbReference type="PANTHER" id="PTHR42711:SF5">
    <property type="entry name" value="ABC TRANSPORTER ATP-BINDING PROTEIN NATA"/>
    <property type="match status" value="1"/>
</dbReference>
<dbReference type="Proteomes" id="UP000199663">
    <property type="component" value="Unassembled WGS sequence"/>
</dbReference>
<dbReference type="InterPro" id="IPR003593">
    <property type="entry name" value="AAA+_ATPase"/>
</dbReference>
<keyword evidence="4" id="KW-0547">Nucleotide-binding</keyword>
<comment type="caution">
    <text evidence="7">The sequence shown here is derived from an EMBL/GenBank/DDBJ whole genome shotgun (WGS) entry which is preliminary data.</text>
</comment>
<keyword evidence="2" id="KW-0813">Transport</keyword>
<keyword evidence="8" id="KW-1185">Reference proteome</keyword>
<dbReference type="Gene3D" id="3.40.50.300">
    <property type="entry name" value="P-loop containing nucleotide triphosphate hydrolases"/>
    <property type="match status" value="1"/>
</dbReference>
<organism evidence="7 8">
    <name type="scientific">Rhodonellum ikkaensis</name>
    <dbReference type="NCBI Taxonomy" id="336829"/>
    <lineage>
        <taxon>Bacteria</taxon>
        <taxon>Pseudomonadati</taxon>
        <taxon>Bacteroidota</taxon>
        <taxon>Cytophagia</taxon>
        <taxon>Cytophagales</taxon>
        <taxon>Cytophagaceae</taxon>
        <taxon>Rhodonellum</taxon>
    </lineage>
</organism>
<accession>A0A1H3M7P3</accession>
<dbReference type="EMBL" id="FNQC01000002">
    <property type="protein sequence ID" value="SDY72586.1"/>
    <property type="molecule type" value="Genomic_DNA"/>
</dbReference>
<feature type="domain" description="ABC transporter" evidence="6">
    <location>
        <begin position="4"/>
        <end position="231"/>
    </location>
</feature>
<evidence type="ECO:0000256" key="3">
    <source>
        <dbReference type="ARBA" id="ARBA00022458"/>
    </source>
</evidence>
<dbReference type="SUPFAM" id="SSF52540">
    <property type="entry name" value="P-loop containing nucleoside triphosphate hydrolases"/>
    <property type="match status" value="1"/>
</dbReference>
<evidence type="ECO:0000256" key="1">
    <source>
        <dbReference type="ARBA" id="ARBA00005417"/>
    </source>
</evidence>
<dbReference type="PANTHER" id="PTHR42711">
    <property type="entry name" value="ABC TRANSPORTER ATP-BINDING PROTEIN"/>
    <property type="match status" value="1"/>
</dbReference>
<dbReference type="InterPro" id="IPR050763">
    <property type="entry name" value="ABC_transporter_ATP-binding"/>
</dbReference>
<dbReference type="SMART" id="SM00382">
    <property type="entry name" value="AAA"/>
    <property type="match status" value="1"/>
</dbReference>
<sequence>MEILKIQDLSKSFGQQPALSHIDLVVPRGVIFGLLGPNGAGKTTLIRIINQIIDGDSGLILFKGEPLSSKHISQIGYLPEERGLYKKMKVWDQLIYFARLKGMSASMAKEKVKYWLEKLEISSWREKRIEDLSKGMAQKVQFISTVIHEPELLILDEPFSGFDPMNAEIIKNEILELKDKGITVVLSTHRMESVELLCDEIAMIHKSKKILEGKLSDIKRKFRPHVYQVALSPNGTQMPAEWGIHRTSDKVEIQVPLNGKRPNQLLLELMSFGDILEFREILPTMEELFIQQVKSHPHG</sequence>
<evidence type="ECO:0000256" key="2">
    <source>
        <dbReference type="ARBA" id="ARBA00022448"/>
    </source>
</evidence>
<reference evidence="7 8" key="1">
    <citation type="submission" date="2016-10" db="EMBL/GenBank/DDBJ databases">
        <authorList>
            <person name="Varghese N."/>
            <person name="Submissions S."/>
        </authorList>
    </citation>
    <scope>NUCLEOTIDE SEQUENCE [LARGE SCALE GENOMIC DNA]</scope>
    <source>
        <strain evidence="7 8">DSM 17997</strain>
    </source>
</reference>
<dbReference type="InterPro" id="IPR025302">
    <property type="entry name" value="DrrA1/2-like_C"/>
</dbReference>
<evidence type="ECO:0000256" key="5">
    <source>
        <dbReference type="ARBA" id="ARBA00022840"/>
    </source>
</evidence>
<gene>
    <name evidence="7" type="ORF">SAMN05444412_102377</name>
</gene>